<dbReference type="GO" id="GO:0005737">
    <property type="term" value="C:cytoplasm"/>
    <property type="evidence" value="ECO:0007669"/>
    <property type="project" value="UniProtKB-SubCell"/>
</dbReference>
<dbReference type="InterPro" id="IPR016496">
    <property type="entry name" value="GTPase_HflX"/>
</dbReference>
<dbReference type="eggNOG" id="COG2262">
    <property type="taxonomic scope" value="Bacteria"/>
</dbReference>
<evidence type="ECO:0000256" key="5">
    <source>
        <dbReference type="ARBA" id="ARBA00023134"/>
    </source>
</evidence>
<keyword evidence="13" id="KW-1185">Reference proteome</keyword>
<feature type="binding site" evidence="7">
    <location>
        <begin position="344"/>
        <end position="346"/>
    </location>
    <ligand>
        <name>GTP</name>
        <dbReference type="ChEBI" id="CHEBI:37565"/>
    </ligand>
</feature>
<comment type="function">
    <text evidence="6">GTPase that associates with the 50S ribosomal subunit and may have a role during protein synthesis or ribosome biogenesis.</text>
</comment>
<dbReference type="Proteomes" id="UP000005707">
    <property type="component" value="Unassembled WGS sequence"/>
</dbReference>
<keyword evidence="1 6" id="KW-0963">Cytoplasm</keyword>
<feature type="binding site" evidence="8">
    <location>
        <position position="238"/>
    </location>
    <ligand>
        <name>Mg(2+)</name>
        <dbReference type="ChEBI" id="CHEBI:18420"/>
    </ligand>
</feature>
<feature type="region of interest" description="Disordered" evidence="10">
    <location>
        <begin position="143"/>
        <end position="162"/>
    </location>
</feature>
<evidence type="ECO:0000256" key="6">
    <source>
        <dbReference type="HAMAP-Rule" id="MF_00900"/>
    </source>
</evidence>
<dbReference type="PIRSF" id="PIRSF006809">
    <property type="entry name" value="GTP-binding_hflX_prd"/>
    <property type="match status" value="1"/>
</dbReference>
<evidence type="ECO:0000256" key="2">
    <source>
        <dbReference type="ARBA" id="ARBA00022723"/>
    </source>
</evidence>
<dbReference type="FunFam" id="3.40.50.300:FF:001198">
    <property type="entry name" value="GTPase HflX"/>
    <property type="match status" value="1"/>
</dbReference>
<dbReference type="SUPFAM" id="SSF52540">
    <property type="entry name" value="P-loop containing nucleoside triphosphate hydrolases"/>
    <property type="match status" value="1"/>
</dbReference>
<evidence type="ECO:0000256" key="9">
    <source>
        <dbReference type="SAM" id="Coils"/>
    </source>
</evidence>
<dbReference type="Gene3D" id="6.10.250.2860">
    <property type="match status" value="1"/>
</dbReference>
<comment type="similarity">
    <text evidence="6">Belongs to the TRAFAC class OBG-HflX-like GTPase superfamily. HflX GTPase family.</text>
</comment>
<dbReference type="InParanoid" id="U2FQ25"/>
<reference evidence="12 13" key="2">
    <citation type="journal article" date="2013" name="PLoS ONE">
        <title>INDIGO - INtegrated Data Warehouse of MIcrobial GenOmes with Examples from the Red Sea Extremophiles.</title>
        <authorList>
            <person name="Alam I."/>
            <person name="Antunes A."/>
            <person name="Kamau A.A."/>
            <person name="Ba Alawi W."/>
            <person name="Kalkatawi M."/>
            <person name="Stingl U."/>
            <person name="Bajic V.B."/>
        </authorList>
    </citation>
    <scope>NUCLEOTIDE SEQUENCE [LARGE SCALE GENOMIC DNA]</scope>
    <source>
        <strain evidence="12 13">SSD-17B</strain>
    </source>
</reference>
<dbReference type="InterPro" id="IPR006073">
    <property type="entry name" value="GTP-bd"/>
</dbReference>
<keyword evidence="2 8" id="KW-0479">Metal-binding</keyword>
<name>U2FQ25_9MOLU</name>
<dbReference type="InterPro" id="IPR030394">
    <property type="entry name" value="G_HFLX_dom"/>
</dbReference>
<dbReference type="CDD" id="cd01878">
    <property type="entry name" value="HflX"/>
    <property type="match status" value="1"/>
</dbReference>
<dbReference type="PANTHER" id="PTHR10229">
    <property type="entry name" value="GTP-BINDING PROTEIN HFLX"/>
    <property type="match status" value="1"/>
</dbReference>
<keyword evidence="3 6" id="KW-0547">Nucleotide-binding</keyword>
<comment type="cofactor">
    <cofactor evidence="8">
        <name>Mg(2+)</name>
        <dbReference type="ChEBI" id="CHEBI:18420"/>
    </cofactor>
</comment>
<evidence type="ECO:0000313" key="13">
    <source>
        <dbReference type="Proteomes" id="UP000005707"/>
    </source>
</evidence>
<dbReference type="AlphaFoldDB" id="U2FQ25"/>
<evidence type="ECO:0000256" key="1">
    <source>
        <dbReference type="ARBA" id="ARBA00022490"/>
    </source>
</evidence>
<evidence type="ECO:0000256" key="4">
    <source>
        <dbReference type="ARBA" id="ARBA00022842"/>
    </source>
</evidence>
<dbReference type="InterPro" id="IPR025121">
    <property type="entry name" value="GTPase_HflX_N"/>
</dbReference>
<accession>U2FQ25</accession>
<dbReference type="STRING" id="1033810.HLPCO_000768"/>
<dbReference type="GO" id="GO:0005525">
    <property type="term" value="F:GTP binding"/>
    <property type="evidence" value="ECO:0007669"/>
    <property type="project" value="UniProtKB-UniRule"/>
</dbReference>
<comment type="subcellular location">
    <subcellularLocation>
        <location evidence="6">Cytoplasm</location>
    </subcellularLocation>
    <text evidence="6">May associate with membranes.</text>
</comment>
<dbReference type="Pfam" id="PF13167">
    <property type="entry name" value="GTP-bdg_N"/>
    <property type="match status" value="1"/>
</dbReference>
<feature type="binding site" evidence="7">
    <location>
        <begin position="204"/>
        <end position="211"/>
    </location>
    <ligand>
        <name>GTP</name>
        <dbReference type="ChEBI" id="CHEBI:37565"/>
    </ligand>
</feature>
<dbReference type="GO" id="GO:0046872">
    <property type="term" value="F:metal ion binding"/>
    <property type="evidence" value="ECO:0007669"/>
    <property type="project" value="UniProtKB-KW"/>
</dbReference>
<comment type="caution">
    <text evidence="12">The sequence shown here is derived from an EMBL/GenBank/DDBJ whole genome shotgun (WGS) entry which is preliminary data.</text>
</comment>
<dbReference type="OrthoDB" id="9812272at2"/>
<evidence type="ECO:0000256" key="10">
    <source>
        <dbReference type="SAM" id="MobiDB-lite"/>
    </source>
</evidence>
<dbReference type="Pfam" id="PF01926">
    <property type="entry name" value="MMR_HSR1"/>
    <property type="match status" value="1"/>
</dbReference>
<keyword evidence="12" id="KW-0012">Acyltransferase</keyword>
<dbReference type="InterPro" id="IPR042108">
    <property type="entry name" value="GTPase_HflX_N_sf"/>
</dbReference>
<evidence type="ECO:0000259" key="11">
    <source>
        <dbReference type="PROSITE" id="PS51705"/>
    </source>
</evidence>
<dbReference type="GO" id="GO:0043022">
    <property type="term" value="F:ribosome binding"/>
    <property type="evidence" value="ECO:0007669"/>
    <property type="project" value="TreeGrafter"/>
</dbReference>
<dbReference type="Pfam" id="PF16360">
    <property type="entry name" value="GTP-bdg_M"/>
    <property type="match status" value="1"/>
</dbReference>
<dbReference type="Gene3D" id="3.40.50.300">
    <property type="entry name" value="P-loop containing nucleotide triphosphate hydrolases"/>
    <property type="match status" value="1"/>
</dbReference>
<keyword evidence="4 8" id="KW-0460">Magnesium</keyword>
<proteinExistence type="inferred from homology"/>
<dbReference type="PRINTS" id="PR00326">
    <property type="entry name" value="GTP1OBG"/>
</dbReference>
<evidence type="ECO:0000256" key="7">
    <source>
        <dbReference type="PIRSR" id="PIRSR006809-1"/>
    </source>
</evidence>
<keyword evidence="9" id="KW-0175">Coiled coil</keyword>
<keyword evidence="5 6" id="KW-0342">GTP-binding</keyword>
<dbReference type="FunCoup" id="U2FQ25">
    <property type="interactions" value="332"/>
</dbReference>
<comment type="subunit">
    <text evidence="6">Monomer. Associates with the 50S ribosomal subunit.</text>
</comment>
<dbReference type="EMBL" id="AFNU02000002">
    <property type="protein sequence ID" value="ERJ13149.1"/>
    <property type="molecule type" value="Genomic_DNA"/>
</dbReference>
<dbReference type="FunFam" id="3.40.50.11060:FF:000001">
    <property type="entry name" value="GTPase HflX"/>
    <property type="match status" value="1"/>
</dbReference>
<dbReference type="InterPro" id="IPR032305">
    <property type="entry name" value="GTP-bd_M"/>
</dbReference>
<dbReference type="HAMAP" id="MF_00900">
    <property type="entry name" value="GTPase_HflX"/>
    <property type="match status" value="1"/>
</dbReference>
<dbReference type="PANTHER" id="PTHR10229:SF4">
    <property type="entry name" value="GTPASE HFLX"/>
    <property type="match status" value="1"/>
</dbReference>
<sequence>MNNYDQNSRVVIVGVNTNQDDFDYQMEELKNLAVANDYHVVETMTQNLYKINNKYYMGKGKLEELANLVSHIQVPIVIFNDELSPSQVRIISEYLSCKIMDRTKLILDIFNSRAKTKEAKIQTEIALLEYRLPRLVGEGDALDRQRGGGVHNKGAGETKLETDRRKISQRIKSLNIELSDIKTKRETTRKRRQKSDLPIISLIGYTNAGKSTIMNALLELYHHNDNKEVFEKNMLFATLNTSIRNIKLHDNKEFLLTDTVGFIKKLPHQVVNAFRSTLEEVLHSDLILHVVDCSDPNHKEHMETTQNVLNELGYTDVPIIMVYNKVDLLEANNSSNSSNGVYISAKYKRGFDHLVELIEEHALKTYIRCEMLIPFQDGELVHYFNEHANVLTTSYDYNGTMLYLECKQSDYEKYRDYVVEA</sequence>
<feature type="binding site" evidence="7">
    <location>
        <begin position="258"/>
        <end position="261"/>
    </location>
    <ligand>
        <name>GTP</name>
        <dbReference type="ChEBI" id="CHEBI:37565"/>
    </ligand>
</feature>
<evidence type="ECO:0000313" key="12">
    <source>
        <dbReference type="EMBL" id="ERJ13149.1"/>
    </source>
</evidence>
<keyword evidence="12" id="KW-0808">Transferase</keyword>
<gene>
    <name evidence="6 12" type="primary">hflX</name>
    <name evidence="12" type="ORF">HLPCO_000768</name>
</gene>
<reference evidence="12 13" key="1">
    <citation type="journal article" date="2011" name="J. Bacteriol.">
        <title>Genome sequence of Haloplasma contractile, an unusual contractile bacterium from a deep-sea anoxic brine lake.</title>
        <authorList>
            <person name="Antunes A."/>
            <person name="Alam I."/>
            <person name="El Dorry H."/>
            <person name="Siam R."/>
            <person name="Robertson A."/>
            <person name="Bajic V.B."/>
            <person name="Stingl U."/>
        </authorList>
    </citation>
    <scope>NUCLEOTIDE SEQUENCE [LARGE SCALE GENOMIC DNA]</scope>
    <source>
        <strain evidence="12 13">SSD-17B</strain>
    </source>
</reference>
<dbReference type="RefSeq" id="WP_008826841.1">
    <property type="nucleotide sequence ID" value="NZ_AFNU02000002.1"/>
</dbReference>
<organism evidence="12 13">
    <name type="scientific">Haloplasma contractile SSD-17B</name>
    <dbReference type="NCBI Taxonomy" id="1033810"/>
    <lineage>
        <taxon>Bacteria</taxon>
        <taxon>Bacillati</taxon>
        <taxon>Mycoplasmatota</taxon>
        <taxon>Mollicutes</taxon>
        <taxon>Haloplasmatales</taxon>
        <taxon>Haloplasmataceae</taxon>
        <taxon>Haloplasma</taxon>
    </lineage>
</organism>
<evidence type="ECO:0000256" key="8">
    <source>
        <dbReference type="PIRSR" id="PIRSR006809-2"/>
    </source>
</evidence>
<dbReference type="GO" id="GO:0003924">
    <property type="term" value="F:GTPase activity"/>
    <property type="evidence" value="ECO:0007669"/>
    <property type="project" value="UniProtKB-UniRule"/>
</dbReference>
<evidence type="ECO:0000256" key="3">
    <source>
        <dbReference type="ARBA" id="ARBA00022741"/>
    </source>
</evidence>
<dbReference type="PROSITE" id="PS51705">
    <property type="entry name" value="G_HFLX"/>
    <property type="match status" value="1"/>
</dbReference>
<dbReference type="Gene3D" id="3.40.50.11060">
    <property type="entry name" value="GTPase HflX, N-terminal domain"/>
    <property type="match status" value="1"/>
</dbReference>
<dbReference type="InterPro" id="IPR027417">
    <property type="entry name" value="P-loop_NTPase"/>
</dbReference>
<feature type="coiled-coil region" evidence="9">
    <location>
        <begin position="164"/>
        <end position="191"/>
    </location>
</feature>
<feature type="binding site" evidence="7">
    <location>
        <begin position="324"/>
        <end position="327"/>
    </location>
    <ligand>
        <name>GTP</name>
        <dbReference type="ChEBI" id="CHEBI:37565"/>
    </ligand>
</feature>
<feature type="domain" description="Hflx-type G" evidence="11">
    <location>
        <begin position="198"/>
        <end position="366"/>
    </location>
</feature>
<dbReference type="NCBIfam" id="TIGR03156">
    <property type="entry name" value="GTP_HflX"/>
    <property type="match status" value="1"/>
</dbReference>
<dbReference type="GO" id="GO:0016746">
    <property type="term" value="F:acyltransferase activity"/>
    <property type="evidence" value="ECO:0007669"/>
    <property type="project" value="UniProtKB-KW"/>
</dbReference>
<feature type="binding site" evidence="8">
    <location>
        <position position="211"/>
    </location>
    <ligand>
        <name>Mg(2+)</name>
        <dbReference type="ChEBI" id="CHEBI:18420"/>
    </ligand>
</feature>
<protein>
    <recommendedName>
        <fullName evidence="6">GTPase HflX</fullName>
    </recommendedName>
    <alternativeName>
        <fullName evidence="6">GTP-binding protein HflX</fullName>
    </alternativeName>
</protein>